<evidence type="ECO:0000259" key="6">
    <source>
        <dbReference type="PROSITE" id="PS50977"/>
    </source>
</evidence>
<accession>A0A3A8NKY6</accession>
<dbReference type="Pfam" id="PF00440">
    <property type="entry name" value="TetR_N"/>
    <property type="match status" value="1"/>
</dbReference>
<name>A0A3A8NKY6_9BACT</name>
<keyword evidence="2 4" id="KW-0238">DNA-binding</keyword>
<feature type="compositionally biased region" description="Basic residues" evidence="5">
    <location>
        <begin position="229"/>
        <end position="240"/>
    </location>
</feature>
<feature type="DNA-binding region" description="H-T-H motif" evidence="4">
    <location>
        <begin position="32"/>
        <end position="51"/>
    </location>
</feature>
<dbReference type="Proteomes" id="UP000273405">
    <property type="component" value="Unassembled WGS sequence"/>
</dbReference>
<reference evidence="8" key="1">
    <citation type="submission" date="2018-09" db="EMBL/GenBank/DDBJ databases">
        <authorList>
            <person name="Livingstone P.G."/>
            <person name="Whitworth D.E."/>
        </authorList>
    </citation>
    <scope>NUCLEOTIDE SEQUENCE [LARGE SCALE GENOMIC DNA]</scope>
    <source>
        <strain evidence="8">CA040B</strain>
    </source>
</reference>
<evidence type="ECO:0000256" key="1">
    <source>
        <dbReference type="ARBA" id="ARBA00023015"/>
    </source>
</evidence>
<gene>
    <name evidence="7" type="ORF">D7X12_09440</name>
</gene>
<dbReference type="SUPFAM" id="SSF48498">
    <property type="entry name" value="Tetracyclin repressor-like, C-terminal domain"/>
    <property type="match status" value="1"/>
</dbReference>
<evidence type="ECO:0000256" key="4">
    <source>
        <dbReference type="PROSITE-ProRule" id="PRU00335"/>
    </source>
</evidence>
<feature type="domain" description="HTH tetR-type" evidence="6">
    <location>
        <begin position="9"/>
        <end position="69"/>
    </location>
</feature>
<evidence type="ECO:0000256" key="2">
    <source>
        <dbReference type="ARBA" id="ARBA00023125"/>
    </source>
</evidence>
<dbReference type="PANTHER" id="PTHR47506:SF7">
    <property type="entry name" value="TRANSCRIPTIONAL REGULATORY PROTEIN"/>
    <property type="match status" value="1"/>
</dbReference>
<dbReference type="InterPro" id="IPR009057">
    <property type="entry name" value="Homeodomain-like_sf"/>
</dbReference>
<dbReference type="PRINTS" id="PR00455">
    <property type="entry name" value="HTHTETR"/>
</dbReference>
<dbReference type="InterPro" id="IPR001647">
    <property type="entry name" value="HTH_TetR"/>
</dbReference>
<evidence type="ECO:0000313" key="7">
    <source>
        <dbReference type="EMBL" id="RKH44888.1"/>
    </source>
</evidence>
<keyword evidence="8" id="KW-1185">Reference proteome</keyword>
<dbReference type="InterPro" id="IPR023772">
    <property type="entry name" value="DNA-bd_HTH_TetR-type_CS"/>
</dbReference>
<dbReference type="PROSITE" id="PS01081">
    <property type="entry name" value="HTH_TETR_1"/>
    <property type="match status" value="1"/>
</dbReference>
<keyword evidence="3" id="KW-0804">Transcription</keyword>
<dbReference type="SUPFAM" id="SSF46689">
    <property type="entry name" value="Homeodomain-like"/>
    <property type="match status" value="1"/>
</dbReference>
<dbReference type="InterPro" id="IPR036271">
    <property type="entry name" value="Tet_transcr_reg_TetR-rel_C_sf"/>
</dbReference>
<dbReference type="PANTHER" id="PTHR47506">
    <property type="entry name" value="TRANSCRIPTIONAL REGULATORY PROTEIN"/>
    <property type="match status" value="1"/>
</dbReference>
<organism evidence="7 8">
    <name type="scientific">Corallococcus sicarius</name>
    <dbReference type="NCBI Taxonomy" id="2316726"/>
    <lineage>
        <taxon>Bacteria</taxon>
        <taxon>Pseudomonadati</taxon>
        <taxon>Myxococcota</taxon>
        <taxon>Myxococcia</taxon>
        <taxon>Myxococcales</taxon>
        <taxon>Cystobacterineae</taxon>
        <taxon>Myxococcaceae</taxon>
        <taxon>Corallococcus</taxon>
    </lineage>
</organism>
<dbReference type="AlphaFoldDB" id="A0A3A8NKY6"/>
<comment type="caution">
    <text evidence="7">The sequence shown here is derived from an EMBL/GenBank/DDBJ whole genome shotgun (WGS) entry which is preliminary data.</text>
</comment>
<protein>
    <submittedName>
        <fullName evidence="7">TetR/AcrR family transcriptional regulator</fullName>
    </submittedName>
</protein>
<keyword evidence="1" id="KW-0805">Transcription regulation</keyword>
<dbReference type="EMBL" id="RAWG01000043">
    <property type="protein sequence ID" value="RKH44888.1"/>
    <property type="molecule type" value="Genomic_DNA"/>
</dbReference>
<dbReference type="OrthoDB" id="9798857at2"/>
<sequence length="240" mass="25816">MRYTTEHKQATHARILAAAEKLFRAEGFSGASVERVMRAAGLTVGGFYAHFASKEALLAESLHAFMDERKARWLAGLEGLRGTAFLDHFARRYLSLYNRDTGQTSCMMPSLLSDLTRAPAEVQASFSDGLEELVDAAAVHLPEREGATPRQQMLATVALCFGAMTLARATGSQAVSAELLDAARAMLIAGAPVPDAAVPRSRPVRKTGGQPRAKRASAPAPEPGTAPTRRVRSSRKKQAR</sequence>
<dbReference type="PROSITE" id="PS50977">
    <property type="entry name" value="HTH_TETR_2"/>
    <property type="match status" value="1"/>
</dbReference>
<dbReference type="Gene3D" id="1.10.10.60">
    <property type="entry name" value="Homeodomain-like"/>
    <property type="match status" value="1"/>
</dbReference>
<evidence type="ECO:0000313" key="8">
    <source>
        <dbReference type="Proteomes" id="UP000273405"/>
    </source>
</evidence>
<evidence type="ECO:0000256" key="5">
    <source>
        <dbReference type="SAM" id="MobiDB-lite"/>
    </source>
</evidence>
<dbReference type="GO" id="GO:0003677">
    <property type="term" value="F:DNA binding"/>
    <property type="evidence" value="ECO:0007669"/>
    <property type="project" value="UniProtKB-UniRule"/>
</dbReference>
<dbReference type="RefSeq" id="WP_120624936.1">
    <property type="nucleotide sequence ID" value="NZ_RAWG01000043.1"/>
</dbReference>
<evidence type="ECO:0000256" key="3">
    <source>
        <dbReference type="ARBA" id="ARBA00023163"/>
    </source>
</evidence>
<feature type="region of interest" description="Disordered" evidence="5">
    <location>
        <begin position="195"/>
        <end position="240"/>
    </location>
</feature>
<dbReference type="Gene3D" id="1.10.357.10">
    <property type="entry name" value="Tetracycline Repressor, domain 2"/>
    <property type="match status" value="1"/>
</dbReference>
<proteinExistence type="predicted"/>